<keyword evidence="1" id="KW-1133">Transmembrane helix</keyword>
<evidence type="ECO:0000313" key="2">
    <source>
        <dbReference type="EMBL" id="MFD2670404.1"/>
    </source>
</evidence>
<keyword evidence="3" id="KW-1185">Reference proteome</keyword>
<feature type="transmembrane region" description="Helical" evidence="1">
    <location>
        <begin position="101"/>
        <end position="122"/>
    </location>
</feature>
<feature type="transmembrane region" description="Helical" evidence="1">
    <location>
        <begin position="161"/>
        <end position="186"/>
    </location>
</feature>
<dbReference type="EMBL" id="JBHUMM010000002">
    <property type="protein sequence ID" value="MFD2670404.1"/>
    <property type="molecule type" value="Genomic_DNA"/>
</dbReference>
<evidence type="ECO:0000313" key="3">
    <source>
        <dbReference type="Proteomes" id="UP001597497"/>
    </source>
</evidence>
<proteinExistence type="predicted"/>
<dbReference type="RefSeq" id="WP_379927787.1">
    <property type="nucleotide sequence ID" value="NZ_JBHUMM010000002.1"/>
</dbReference>
<feature type="transmembrane region" description="Helical" evidence="1">
    <location>
        <begin position="128"/>
        <end position="149"/>
    </location>
</feature>
<feature type="transmembrane region" description="Helical" evidence="1">
    <location>
        <begin position="75"/>
        <end position="94"/>
    </location>
</feature>
<keyword evidence="1" id="KW-0812">Transmembrane</keyword>
<reference evidence="3" key="1">
    <citation type="journal article" date="2019" name="Int. J. Syst. Evol. Microbiol.">
        <title>The Global Catalogue of Microorganisms (GCM) 10K type strain sequencing project: providing services to taxonomists for standard genome sequencing and annotation.</title>
        <authorList>
            <consortium name="The Broad Institute Genomics Platform"/>
            <consortium name="The Broad Institute Genome Sequencing Center for Infectious Disease"/>
            <person name="Wu L."/>
            <person name="Ma J."/>
        </authorList>
    </citation>
    <scope>NUCLEOTIDE SEQUENCE [LARGE SCALE GENOMIC DNA]</scope>
    <source>
        <strain evidence="3">KCTC 33676</strain>
    </source>
</reference>
<feature type="transmembrane region" description="Helical" evidence="1">
    <location>
        <begin position="34"/>
        <end position="55"/>
    </location>
</feature>
<name>A0ABW5R736_9BACL</name>
<comment type="caution">
    <text evidence="2">The sequence shown here is derived from an EMBL/GenBank/DDBJ whole genome shotgun (WGS) entry which is preliminary data.</text>
</comment>
<accession>A0ABW5R736</accession>
<feature type="transmembrane region" description="Helical" evidence="1">
    <location>
        <begin position="198"/>
        <end position="216"/>
    </location>
</feature>
<sequence length="282" mass="33262">MSELPNSFWFTLLTIVSYVLFFITLYIKREAILVPLLLGISGLIYVVEYLILVLLNSYTYNPNYLEREYLDNILGSVPSNFVSVPIAATIIAAFRLGWKWIIAIDLMFVAIEIGFLKMEIYFHHWWELAYTATLFPILFLISRYWLHLLRTAQVKWLRWTTVYLMTMSLIVTIDFFLVVFVEPLLFTPGWFEDPYKDHIAGSAMYYMFVLTPLFVFTTLRNWIWKGAAIGVIMVLDEILVYFKCLEIATFWTHGHFLFLNITLFILLKRLYRWTIVPGANFS</sequence>
<protein>
    <submittedName>
        <fullName evidence="2">Uncharacterized protein</fullName>
    </submittedName>
</protein>
<feature type="transmembrane region" description="Helical" evidence="1">
    <location>
        <begin position="6"/>
        <end position="27"/>
    </location>
</feature>
<organism evidence="2 3">
    <name type="scientific">Marinicrinis sediminis</name>
    <dbReference type="NCBI Taxonomy" id="1652465"/>
    <lineage>
        <taxon>Bacteria</taxon>
        <taxon>Bacillati</taxon>
        <taxon>Bacillota</taxon>
        <taxon>Bacilli</taxon>
        <taxon>Bacillales</taxon>
        <taxon>Paenibacillaceae</taxon>
    </lineage>
</organism>
<evidence type="ECO:0000256" key="1">
    <source>
        <dbReference type="SAM" id="Phobius"/>
    </source>
</evidence>
<feature type="transmembrane region" description="Helical" evidence="1">
    <location>
        <begin position="248"/>
        <end position="267"/>
    </location>
</feature>
<gene>
    <name evidence="2" type="ORF">ACFSUC_02135</name>
</gene>
<dbReference type="Proteomes" id="UP001597497">
    <property type="component" value="Unassembled WGS sequence"/>
</dbReference>
<keyword evidence="1" id="KW-0472">Membrane</keyword>